<keyword evidence="1" id="KW-1133">Transmembrane helix</keyword>
<keyword evidence="1" id="KW-0472">Membrane</keyword>
<keyword evidence="1" id="KW-0812">Transmembrane</keyword>
<name>A0A0A9YAT6_LYGHE</name>
<dbReference type="EMBL" id="GDHC01002160">
    <property type="protein sequence ID" value="JAQ16469.1"/>
    <property type="molecule type" value="Transcribed_RNA"/>
</dbReference>
<sequence length="110" mass="11930">MTRTSISSSEVCMTTSAESMSTVSYKLIVSFLKMCLRSHGHHRKFMNVAGTPPQLTIKTSALLAAVKKRSSSHSSGSSSMTMGSMVTVIIALMVVIRVVVVVMMTTMRKK</sequence>
<proteinExistence type="predicted"/>
<reference evidence="2" key="1">
    <citation type="journal article" date="2014" name="PLoS ONE">
        <title>Transcriptome-Based Identification of ABC Transporters in the Western Tarnished Plant Bug Lygus hesperus.</title>
        <authorList>
            <person name="Hull J.J."/>
            <person name="Chaney K."/>
            <person name="Geib S.M."/>
            <person name="Fabrick J.A."/>
            <person name="Brent C.S."/>
            <person name="Walsh D."/>
            <person name="Lavine L.C."/>
        </authorList>
    </citation>
    <scope>NUCLEOTIDE SEQUENCE</scope>
</reference>
<protein>
    <submittedName>
        <fullName evidence="2">Uncharacterized protein</fullName>
    </submittedName>
</protein>
<evidence type="ECO:0000313" key="2">
    <source>
        <dbReference type="EMBL" id="JAG28741.1"/>
    </source>
</evidence>
<reference evidence="3" key="3">
    <citation type="journal article" date="2016" name="Gigascience">
        <title>De novo construction of an expanded transcriptome assembly for the western tarnished plant bug, Lygus hesperus.</title>
        <authorList>
            <person name="Tassone E.E."/>
            <person name="Geib S.M."/>
            <person name="Hall B."/>
            <person name="Fabrick J.A."/>
            <person name="Brent C.S."/>
            <person name="Hull J.J."/>
        </authorList>
    </citation>
    <scope>NUCLEOTIDE SEQUENCE</scope>
</reference>
<gene>
    <name evidence="2" type="ORF">CM83_13786</name>
    <name evidence="3" type="ORF">g.15085</name>
</gene>
<dbReference type="AlphaFoldDB" id="A0A0A9YAT6"/>
<evidence type="ECO:0000256" key="1">
    <source>
        <dbReference type="SAM" id="Phobius"/>
    </source>
</evidence>
<accession>A0A0A9YAT6</accession>
<dbReference type="EMBL" id="GBHO01014863">
    <property type="protein sequence ID" value="JAG28741.1"/>
    <property type="molecule type" value="Transcribed_RNA"/>
</dbReference>
<reference evidence="2" key="2">
    <citation type="submission" date="2014-07" db="EMBL/GenBank/DDBJ databases">
        <authorList>
            <person name="Hull J."/>
        </authorList>
    </citation>
    <scope>NUCLEOTIDE SEQUENCE</scope>
</reference>
<feature type="transmembrane region" description="Helical" evidence="1">
    <location>
        <begin position="82"/>
        <end position="104"/>
    </location>
</feature>
<organism evidence="2">
    <name type="scientific">Lygus hesperus</name>
    <name type="common">Western plant bug</name>
    <dbReference type="NCBI Taxonomy" id="30085"/>
    <lineage>
        <taxon>Eukaryota</taxon>
        <taxon>Metazoa</taxon>
        <taxon>Ecdysozoa</taxon>
        <taxon>Arthropoda</taxon>
        <taxon>Hexapoda</taxon>
        <taxon>Insecta</taxon>
        <taxon>Pterygota</taxon>
        <taxon>Neoptera</taxon>
        <taxon>Paraneoptera</taxon>
        <taxon>Hemiptera</taxon>
        <taxon>Heteroptera</taxon>
        <taxon>Panheteroptera</taxon>
        <taxon>Cimicomorpha</taxon>
        <taxon>Miridae</taxon>
        <taxon>Mirini</taxon>
        <taxon>Lygus</taxon>
    </lineage>
</organism>
<evidence type="ECO:0000313" key="3">
    <source>
        <dbReference type="EMBL" id="JAQ16469.1"/>
    </source>
</evidence>